<dbReference type="AlphaFoldDB" id="A0A2M7G422"/>
<comment type="caution">
    <text evidence="2">The sequence shown here is derived from an EMBL/GenBank/DDBJ whole genome shotgun (WGS) entry which is preliminary data.</text>
</comment>
<reference evidence="2 3" key="1">
    <citation type="submission" date="2017-09" db="EMBL/GenBank/DDBJ databases">
        <title>Depth-based differentiation of microbial function through sediment-hosted aquifers and enrichment of novel symbionts in the deep terrestrial subsurface.</title>
        <authorList>
            <person name="Probst A.J."/>
            <person name="Ladd B."/>
            <person name="Jarett J.K."/>
            <person name="Geller-Mcgrath D.E."/>
            <person name="Sieber C.M."/>
            <person name="Emerson J.B."/>
            <person name="Anantharaman K."/>
            <person name="Thomas B.C."/>
            <person name="Malmstrom R."/>
            <person name="Stieglmeier M."/>
            <person name="Klingl A."/>
            <person name="Woyke T."/>
            <person name="Ryan C.M."/>
            <person name="Banfield J.F."/>
        </authorList>
    </citation>
    <scope>NUCLEOTIDE SEQUENCE [LARGE SCALE GENOMIC DNA]</scope>
    <source>
        <strain evidence="2">CG17_big_fil_post_rev_8_21_14_2_50_48_46</strain>
    </source>
</reference>
<sequence>MEYYPAQNQSTIFGLELCVIAKLFFSLLILGLSSSPVEAAESSPSPASGAVVEINLGSLLGKMNPYQETFSTLYGVLKELSHDPDKVTSYTADLPHEVHVGDELEFTISQVDDEATLVFDGITQTLKMNQPPWRKVVKVRREGENLVLFSIGQGMINPQTWRGNLVVRNLTKNEELIDHHPSGNDYLAPGRRRIYLFKFKARQRIFGVF</sequence>
<gene>
    <name evidence="2" type="ORF">COW36_12760</name>
</gene>
<keyword evidence="1" id="KW-0812">Transmembrane</keyword>
<accession>A0A2M7G422</accession>
<evidence type="ECO:0000313" key="2">
    <source>
        <dbReference type="EMBL" id="PIW16632.1"/>
    </source>
</evidence>
<evidence type="ECO:0000313" key="3">
    <source>
        <dbReference type="Proteomes" id="UP000231019"/>
    </source>
</evidence>
<dbReference type="Proteomes" id="UP000231019">
    <property type="component" value="Unassembled WGS sequence"/>
</dbReference>
<evidence type="ECO:0000256" key="1">
    <source>
        <dbReference type="SAM" id="Phobius"/>
    </source>
</evidence>
<proteinExistence type="predicted"/>
<feature type="transmembrane region" description="Helical" evidence="1">
    <location>
        <begin position="12"/>
        <end position="32"/>
    </location>
</feature>
<keyword evidence="1" id="KW-1133">Transmembrane helix</keyword>
<keyword evidence="1" id="KW-0472">Membrane</keyword>
<organism evidence="2 3">
    <name type="scientific">bacterium (Candidatus Blackallbacteria) CG17_big_fil_post_rev_8_21_14_2_50_48_46</name>
    <dbReference type="NCBI Taxonomy" id="2014261"/>
    <lineage>
        <taxon>Bacteria</taxon>
        <taxon>Candidatus Blackallbacteria</taxon>
    </lineage>
</organism>
<name>A0A2M7G422_9BACT</name>
<dbReference type="EMBL" id="PFFQ01000037">
    <property type="protein sequence ID" value="PIW16632.1"/>
    <property type="molecule type" value="Genomic_DNA"/>
</dbReference>
<protein>
    <submittedName>
        <fullName evidence="2">Uncharacterized protein</fullName>
    </submittedName>
</protein>